<comment type="caution">
    <text evidence="2">The sequence shown here is derived from an EMBL/GenBank/DDBJ whole genome shotgun (WGS) entry which is preliminary data.</text>
</comment>
<evidence type="ECO:0000313" key="2">
    <source>
        <dbReference type="EMBL" id="KIE04090.1"/>
    </source>
</evidence>
<gene>
    <name evidence="2" type="ORF">NF27_JQ00030</name>
</gene>
<dbReference type="GO" id="GO:0006355">
    <property type="term" value="P:regulation of DNA-templated transcription"/>
    <property type="evidence" value="ECO:0007669"/>
    <property type="project" value="InterPro"/>
</dbReference>
<dbReference type="EMBL" id="JSWE01000233">
    <property type="protein sequence ID" value="KIE04090.1"/>
    <property type="molecule type" value="Genomic_DNA"/>
</dbReference>
<dbReference type="Proteomes" id="UP000031258">
    <property type="component" value="Unassembled WGS sequence"/>
</dbReference>
<protein>
    <recommendedName>
        <fullName evidence="1">Ribbon-helix-helix protein CopG domain-containing protein</fullName>
    </recommendedName>
</protein>
<dbReference type="AlphaFoldDB" id="A0A0C1QVQ9"/>
<evidence type="ECO:0000313" key="3">
    <source>
        <dbReference type="Proteomes" id="UP000031258"/>
    </source>
</evidence>
<dbReference type="RefSeq" id="WP_039459531.1">
    <property type="nucleotide sequence ID" value="NZ_JSWE01000233.1"/>
</dbReference>
<feature type="domain" description="Ribbon-helix-helix protein CopG" evidence="1">
    <location>
        <begin position="3"/>
        <end position="39"/>
    </location>
</feature>
<proteinExistence type="predicted"/>
<evidence type="ECO:0000259" key="1">
    <source>
        <dbReference type="Pfam" id="PF01402"/>
    </source>
</evidence>
<organism evidence="2 3">
    <name type="scientific">Candidatus Jidaibacter acanthamoebae</name>
    <dbReference type="NCBI Taxonomy" id="86105"/>
    <lineage>
        <taxon>Bacteria</taxon>
        <taxon>Pseudomonadati</taxon>
        <taxon>Pseudomonadota</taxon>
        <taxon>Alphaproteobacteria</taxon>
        <taxon>Rickettsiales</taxon>
        <taxon>Candidatus Midichloriaceae</taxon>
        <taxon>Candidatus Jidaibacter</taxon>
    </lineage>
</organism>
<dbReference type="InterPro" id="IPR002145">
    <property type="entry name" value="CopG"/>
</dbReference>
<keyword evidence="3" id="KW-1185">Reference proteome</keyword>
<dbReference type="InterPro" id="IPR010985">
    <property type="entry name" value="Ribbon_hlx_hlx"/>
</dbReference>
<dbReference type="SUPFAM" id="SSF47598">
    <property type="entry name" value="Ribbon-helix-helix"/>
    <property type="match status" value="1"/>
</dbReference>
<accession>A0A0C1QVQ9</accession>
<dbReference type="CDD" id="cd21631">
    <property type="entry name" value="RHH_CopG_NikR-like"/>
    <property type="match status" value="1"/>
</dbReference>
<name>A0A0C1QVQ9_9RICK</name>
<sequence length="77" mass="8833">MKKNVTIRLDNDVINILDVLASKTSSTKTEIIEKALYAYALNNKKDKSHLLKFAGSWKEDEANRMLNDIYSSRISKE</sequence>
<reference evidence="2 3" key="1">
    <citation type="submission" date="2014-11" db="EMBL/GenBank/DDBJ databases">
        <title>A Rickettsiales Symbiont of Amoebae With Ancient Features.</title>
        <authorList>
            <person name="Schulz F."/>
            <person name="Martijn J."/>
            <person name="Wascher F."/>
            <person name="Kostanjsek R."/>
            <person name="Ettema T.J."/>
            <person name="Horn M."/>
        </authorList>
    </citation>
    <scope>NUCLEOTIDE SEQUENCE [LARGE SCALE GENOMIC DNA]</scope>
    <source>
        <strain evidence="2 3">UWC36</strain>
    </source>
</reference>
<dbReference type="STRING" id="86105.NF27_JQ00030"/>
<dbReference type="Pfam" id="PF01402">
    <property type="entry name" value="RHH_1"/>
    <property type="match status" value="1"/>
</dbReference>